<evidence type="ECO:0000256" key="14">
    <source>
        <dbReference type="ARBA" id="ARBA00049512"/>
    </source>
</evidence>
<organism evidence="17">
    <name type="scientific">Tettigonia viridissima</name>
    <name type="common">Great green bush-cricket</name>
    <name type="synonym">Locusta viridissima</name>
    <dbReference type="NCBI Taxonomy" id="62794"/>
    <lineage>
        <taxon>Eukaryota</taxon>
        <taxon>Metazoa</taxon>
        <taxon>Ecdysozoa</taxon>
        <taxon>Arthropoda</taxon>
        <taxon>Hexapoda</taxon>
        <taxon>Insecta</taxon>
        <taxon>Pterygota</taxon>
        <taxon>Neoptera</taxon>
        <taxon>Polyneoptera</taxon>
        <taxon>Orthoptera</taxon>
        <taxon>Ensifera</taxon>
        <taxon>Tettigoniidea</taxon>
        <taxon>Tettigonioidea</taxon>
        <taxon>Tettigoniidae</taxon>
        <taxon>Tettigoniinae</taxon>
        <taxon>Tettigonia</taxon>
    </lineage>
</organism>
<dbReference type="PROSITE" id="PS50855">
    <property type="entry name" value="COX1"/>
    <property type="match status" value="1"/>
</dbReference>
<feature type="transmembrane region" description="Helical" evidence="15">
    <location>
        <begin position="148"/>
        <end position="172"/>
    </location>
</feature>
<comment type="subunit">
    <text evidence="5">Component of the cytochrome c oxidase (complex IV, CIV), a multisubunit enzyme composed of a catalytic core of 3 subunits and several supernumerary subunits. The complex exists as a monomer or a dimer and forms supercomplexes (SCs) in the inner mitochondrial membrane with ubiquinol-cytochrome c oxidoreductase (cytochrome b-c1 complex, complex III, CIII).</text>
</comment>
<keyword evidence="15" id="KW-0812">Transmembrane</keyword>
<geneLocation type="mitochondrion" evidence="17"/>
<dbReference type="PANTHER" id="PTHR10422">
    <property type="entry name" value="CYTOCHROME C OXIDASE SUBUNIT 1"/>
    <property type="match status" value="1"/>
</dbReference>
<keyword evidence="11" id="KW-0249">Electron transport</keyword>
<dbReference type="Gene3D" id="1.20.210.10">
    <property type="entry name" value="Cytochrome c oxidase-like, subunit I domain"/>
    <property type="match status" value="1"/>
</dbReference>
<dbReference type="SUPFAM" id="SSF81442">
    <property type="entry name" value="Cytochrome c oxidase subunit I-like"/>
    <property type="match status" value="1"/>
</dbReference>
<dbReference type="GO" id="GO:0006123">
    <property type="term" value="P:mitochondrial electron transport, cytochrome c to oxygen"/>
    <property type="evidence" value="ECO:0007669"/>
    <property type="project" value="TreeGrafter"/>
</dbReference>
<dbReference type="PANTHER" id="PTHR10422:SF18">
    <property type="entry name" value="CYTOCHROME C OXIDASE SUBUNIT 1"/>
    <property type="match status" value="1"/>
</dbReference>
<evidence type="ECO:0000256" key="6">
    <source>
        <dbReference type="ARBA" id="ARBA00015947"/>
    </source>
</evidence>
<evidence type="ECO:0000256" key="1">
    <source>
        <dbReference type="ARBA" id="ARBA00001971"/>
    </source>
</evidence>
<evidence type="ECO:0000256" key="8">
    <source>
        <dbReference type="ARBA" id="ARBA00022723"/>
    </source>
</evidence>
<evidence type="ECO:0000256" key="11">
    <source>
        <dbReference type="ARBA" id="ARBA00022982"/>
    </source>
</evidence>
<evidence type="ECO:0000256" key="2">
    <source>
        <dbReference type="ARBA" id="ARBA00004448"/>
    </source>
</evidence>
<feature type="domain" description="Cytochrome oxidase subunit I profile" evidence="16">
    <location>
        <begin position="1"/>
        <end position="215"/>
    </location>
</feature>
<dbReference type="GO" id="GO:0020037">
    <property type="term" value="F:heme binding"/>
    <property type="evidence" value="ECO:0007669"/>
    <property type="project" value="InterPro"/>
</dbReference>
<comment type="cofactor">
    <cofactor evidence="1">
        <name>heme</name>
        <dbReference type="ChEBI" id="CHEBI:30413"/>
    </cofactor>
</comment>
<keyword evidence="15" id="KW-0472">Membrane</keyword>
<evidence type="ECO:0000256" key="9">
    <source>
        <dbReference type="ARBA" id="ARBA00022792"/>
    </source>
</evidence>
<evidence type="ECO:0000256" key="10">
    <source>
        <dbReference type="ARBA" id="ARBA00022967"/>
    </source>
</evidence>
<evidence type="ECO:0000256" key="12">
    <source>
        <dbReference type="ARBA" id="ARBA00023128"/>
    </source>
</evidence>
<keyword evidence="15" id="KW-1133">Transmembrane helix</keyword>
<comment type="catalytic activity">
    <reaction evidence="14">
        <text>4 Fe(II)-[cytochrome c] + O2 + 8 H(+)(in) = 4 Fe(III)-[cytochrome c] + 2 H2O + 4 H(+)(out)</text>
        <dbReference type="Rhea" id="RHEA:11436"/>
        <dbReference type="Rhea" id="RHEA-COMP:10350"/>
        <dbReference type="Rhea" id="RHEA-COMP:14399"/>
        <dbReference type="ChEBI" id="CHEBI:15377"/>
        <dbReference type="ChEBI" id="CHEBI:15378"/>
        <dbReference type="ChEBI" id="CHEBI:15379"/>
        <dbReference type="ChEBI" id="CHEBI:29033"/>
        <dbReference type="ChEBI" id="CHEBI:29034"/>
        <dbReference type="EC" id="7.1.1.9"/>
    </reaction>
    <physiologicalReaction direction="left-to-right" evidence="14">
        <dbReference type="Rhea" id="RHEA:11437"/>
    </physiologicalReaction>
</comment>
<name>A0A0P0HKN6_TETVI</name>
<dbReference type="InterPro" id="IPR036927">
    <property type="entry name" value="Cyt_c_oxase-like_su1_sf"/>
</dbReference>
<protein>
    <recommendedName>
        <fullName evidence="6">Cytochrome c oxidase subunit 1</fullName>
    </recommendedName>
    <alternativeName>
        <fullName evidence="13">Cytochrome c oxidase polypeptide I</fullName>
    </alternativeName>
</protein>
<reference evidence="17" key="1">
    <citation type="submission" date="2015-07" db="EMBL/GenBank/DDBJ databases">
        <title>Evolution and systematics of the Green Bushcrickets (Orthoptera: Tettigoniidae: Tettigonia): testing the concordance between molecular, acoustic and morphological data.</title>
        <authorList>
            <person name="Grzywacz B."/>
            <person name="Chobanov D.P."/>
            <person name="Heller K.-G."/>
            <person name="Warchalowska-Sliwa E."/>
        </authorList>
    </citation>
    <scope>NUCLEOTIDE SEQUENCE</scope>
    <source>
        <strain evidence="17">Tvi5a</strain>
    </source>
</reference>
<comment type="similarity">
    <text evidence="4">Belongs to the heme-copper respiratory oxidase family.</text>
</comment>
<dbReference type="InterPro" id="IPR000883">
    <property type="entry name" value="Cyt_C_Oxase_1"/>
</dbReference>
<keyword evidence="7" id="KW-0813">Transport</keyword>
<evidence type="ECO:0000259" key="16">
    <source>
        <dbReference type="PROSITE" id="PS50855"/>
    </source>
</evidence>
<keyword evidence="12 17" id="KW-0496">Mitochondrion</keyword>
<dbReference type="UniPathway" id="UPA00705"/>
<feature type="non-terminal residue" evidence="17">
    <location>
        <position position="215"/>
    </location>
</feature>
<feature type="transmembrane region" description="Helical" evidence="15">
    <location>
        <begin position="12"/>
        <end position="30"/>
    </location>
</feature>
<evidence type="ECO:0000256" key="13">
    <source>
        <dbReference type="ARBA" id="ARBA00032715"/>
    </source>
</evidence>
<dbReference type="GO" id="GO:0005743">
    <property type="term" value="C:mitochondrial inner membrane"/>
    <property type="evidence" value="ECO:0007669"/>
    <property type="project" value="UniProtKB-SubCell"/>
</dbReference>
<keyword evidence="7" id="KW-0679">Respiratory chain</keyword>
<comment type="subcellular location">
    <subcellularLocation>
        <location evidence="2">Mitochondrion inner membrane</location>
        <topology evidence="2">Multi-pass membrane protein</topology>
    </subcellularLocation>
</comment>
<evidence type="ECO:0000256" key="5">
    <source>
        <dbReference type="ARBA" id="ARBA00011164"/>
    </source>
</evidence>
<dbReference type="AlphaFoldDB" id="A0A0P0HKN6"/>
<accession>A0A0P0HKN6</accession>
<gene>
    <name evidence="17" type="primary">COI</name>
</gene>
<dbReference type="InterPro" id="IPR023616">
    <property type="entry name" value="Cyt_c_oxase-like_su1_dom"/>
</dbReference>
<sequence>WSTIHKDIGTLYFIFGASAGMVGTSLSLLIRAEFGQPGYLIGEDQIYNVLYSSCIHIGGFGNCYPFMLGAPMYIPSNMYTSGYYPLLYPFMKYLKSVLVLERFTLLYHQVLPCSSLSDLQSSHYFCSSFIHPRSSKLYYNNHQYTSSWYIIGSNTFICWAVAITALLLLLSLPVQAGAITMLQPSKQMLHSSIQQEEEILFYTNISSVFWSPWNF</sequence>
<feature type="transmembrane region" description="Helical" evidence="15">
    <location>
        <begin position="50"/>
        <end position="74"/>
    </location>
</feature>
<dbReference type="EMBL" id="KT358272">
    <property type="protein sequence ID" value="ALJ77136.1"/>
    <property type="molecule type" value="Genomic_DNA"/>
</dbReference>
<feature type="non-terminal residue" evidence="17">
    <location>
        <position position="1"/>
    </location>
</feature>
<dbReference type="GO" id="GO:0015990">
    <property type="term" value="P:electron transport coupled proton transport"/>
    <property type="evidence" value="ECO:0007669"/>
    <property type="project" value="TreeGrafter"/>
</dbReference>
<keyword evidence="10" id="KW-1278">Translocase</keyword>
<evidence type="ECO:0000256" key="7">
    <source>
        <dbReference type="ARBA" id="ARBA00022660"/>
    </source>
</evidence>
<evidence type="ECO:0000313" key="17">
    <source>
        <dbReference type="EMBL" id="ALJ77136.1"/>
    </source>
</evidence>
<keyword evidence="8" id="KW-0479">Metal-binding</keyword>
<dbReference type="GO" id="GO:0004129">
    <property type="term" value="F:cytochrome-c oxidase activity"/>
    <property type="evidence" value="ECO:0007669"/>
    <property type="project" value="UniProtKB-EC"/>
</dbReference>
<proteinExistence type="inferred from homology"/>
<keyword evidence="9" id="KW-0999">Mitochondrion inner membrane</keyword>
<evidence type="ECO:0000256" key="4">
    <source>
        <dbReference type="ARBA" id="ARBA00009578"/>
    </source>
</evidence>
<comment type="pathway">
    <text evidence="3">Energy metabolism; oxidative phosphorylation.</text>
</comment>
<evidence type="ECO:0000256" key="3">
    <source>
        <dbReference type="ARBA" id="ARBA00004673"/>
    </source>
</evidence>
<evidence type="ECO:0000256" key="15">
    <source>
        <dbReference type="SAM" id="Phobius"/>
    </source>
</evidence>
<dbReference type="GO" id="GO:0046872">
    <property type="term" value="F:metal ion binding"/>
    <property type="evidence" value="ECO:0007669"/>
    <property type="project" value="UniProtKB-KW"/>
</dbReference>